<dbReference type="Proteomes" id="UP000007875">
    <property type="component" value="Unassembled WGS sequence"/>
</dbReference>
<evidence type="ECO:0000256" key="4">
    <source>
        <dbReference type="RuleBase" id="RU361185"/>
    </source>
</evidence>
<name>H2YL18_CIOSA</name>
<dbReference type="InParanoid" id="H2YL18"/>
<dbReference type="AlphaFoldDB" id="H2YL18"/>
<dbReference type="InterPro" id="IPR013780">
    <property type="entry name" value="Glyco_hydro_b"/>
</dbReference>
<keyword evidence="2 4" id="KW-0378">Hydrolase</keyword>
<dbReference type="GeneTree" id="ENSGT00940000166635"/>
<evidence type="ECO:0000256" key="1">
    <source>
        <dbReference type="ARBA" id="ARBA00007806"/>
    </source>
</evidence>
<dbReference type="SUPFAM" id="SSF51011">
    <property type="entry name" value="Glycosyl hydrolase domain"/>
    <property type="match status" value="1"/>
</dbReference>
<evidence type="ECO:0008006" key="9">
    <source>
        <dbReference type="Google" id="ProtNLM"/>
    </source>
</evidence>
<evidence type="ECO:0000313" key="7">
    <source>
        <dbReference type="Ensembl" id="ENSCSAVP00000006020.1"/>
    </source>
</evidence>
<reference evidence="8" key="1">
    <citation type="submission" date="2003-08" db="EMBL/GenBank/DDBJ databases">
        <authorList>
            <person name="Birren B."/>
            <person name="Nusbaum C."/>
            <person name="Abebe A."/>
            <person name="Abouelleil A."/>
            <person name="Adekoya E."/>
            <person name="Ait-zahra M."/>
            <person name="Allen N."/>
            <person name="Allen T."/>
            <person name="An P."/>
            <person name="Anderson M."/>
            <person name="Anderson S."/>
            <person name="Arachchi H."/>
            <person name="Armbruster J."/>
            <person name="Bachantsang P."/>
            <person name="Baldwin J."/>
            <person name="Barry A."/>
            <person name="Bayul T."/>
            <person name="Blitshsteyn B."/>
            <person name="Bloom T."/>
            <person name="Blye J."/>
            <person name="Boguslavskiy L."/>
            <person name="Borowsky M."/>
            <person name="Boukhgalter B."/>
            <person name="Brunache A."/>
            <person name="Butler J."/>
            <person name="Calixte N."/>
            <person name="Calvo S."/>
            <person name="Camarata J."/>
            <person name="Campo K."/>
            <person name="Chang J."/>
            <person name="Cheshatsang Y."/>
            <person name="Citroen M."/>
            <person name="Collymore A."/>
            <person name="Considine T."/>
            <person name="Cook A."/>
            <person name="Cooke P."/>
            <person name="Corum B."/>
            <person name="Cuomo C."/>
            <person name="David R."/>
            <person name="Dawoe T."/>
            <person name="Degray S."/>
            <person name="Dodge S."/>
            <person name="Dooley K."/>
            <person name="Dorje P."/>
            <person name="Dorjee K."/>
            <person name="Dorris L."/>
            <person name="Duffey N."/>
            <person name="Dupes A."/>
            <person name="Elkins T."/>
            <person name="Engels R."/>
            <person name="Erickson J."/>
            <person name="Farina A."/>
            <person name="Faro S."/>
            <person name="Ferreira P."/>
            <person name="Fischer H."/>
            <person name="Fitzgerald M."/>
            <person name="Foley K."/>
            <person name="Gage D."/>
            <person name="Galagan J."/>
            <person name="Gearin G."/>
            <person name="Gnerre S."/>
            <person name="Gnirke A."/>
            <person name="Goyette A."/>
            <person name="Graham J."/>
            <person name="Grandbois E."/>
            <person name="Gyaltsen K."/>
            <person name="Hafez N."/>
            <person name="Hagopian D."/>
            <person name="Hagos B."/>
            <person name="Hall J."/>
            <person name="Hatcher B."/>
            <person name="Heller A."/>
            <person name="Higgins H."/>
            <person name="Honan T."/>
            <person name="Horn A."/>
            <person name="Houde N."/>
            <person name="Hughes L."/>
            <person name="Hulme W."/>
            <person name="Husby E."/>
            <person name="Iliev I."/>
            <person name="Jaffe D."/>
            <person name="Jones C."/>
            <person name="Kamal M."/>
            <person name="Kamat A."/>
            <person name="Kamvysselis M."/>
            <person name="Karlsson E."/>
            <person name="Kells C."/>
            <person name="Kieu A."/>
            <person name="Kisner P."/>
            <person name="Kodira C."/>
            <person name="Kulbokas E."/>
            <person name="Labutti K."/>
            <person name="Lama D."/>
            <person name="Landers T."/>
            <person name="Leger J."/>
            <person name="Levine S."/>
            <person name="Lewis D."/>
            <person name="Lewis T."/>
            <person name="Lindblad-toh K."/>
            <person name="Liu X."/>
            <person name="Lokyitsang T."/>
            <person name="Lokyitsang Y."/>
            <person name="Lucien O."/>
            <person name="Lui A."/>
            <person name="Ma L.J."/>
            <person name="Mabbitt R."/>
            <person name="Macdonald J."/>
            <person name="Maclean C."/>
            <person name="Major J."/>
            <person name="Manning J."/>
            <person name="Marabella R."/>
            <person name="Maru K."/>
            <person name="Matthews C."/>
            <person name="Mauceli E."/>
            <person name="Mccarthy M."/>
            <person name="Mcdonough S."/>
            <person name="Mcghee T."/>
            <person name="Meldrim J."/>
            <person name="Meneus L."/>
            <person name="Mesirov J."/>
            <person name="Mihalev A."/>
            <person name="Mihova T."/>
            <person name="Mikkelsen T."/>
            <person name="Mlenga V."/>
            <person name="Moru K."/>
            <person name="Mozes J."/>
            <person name="Mulrain L."/>
            <person name="Munson G."/>
            <person name="Naylor J."/>
            <person name="Newes C."/>
            <person name="Nguyen C."/>
            <person name="Nguyen N."/>
            <person name="Nguyen T."/>
            <person name="Nicol R."/>
            <person name="Nielsen C."/>
            <person name="Nizzari M."/>
            <person name="Norbu C."/>
            <person name="Norbu N."/>
            <person name="O'donnell P."/>
            <person name="Okoawo O."/>
            <person name="O'leary S."/>
            <person name="Omotosho B."/>
            <person name="O'neill K."/>
            <person name="Osman S."/>
            <person name="Parker S."/>
            <person name="Perrin D."/>
            <person name="Phunkhang P."/>
            <person name="Piqani B."/>
            <person name="Purcell S."/>
            <person name="Rachupka T."/>
            <person name="Ramasamy U."/>
            <person name="Rameau R."/>
            <person name="Ray V."/>
            <person name="Raymond C."/>
            <person name="Retta R."/>
            <person name="Richardson S."/>
            <person name="Rise C."/>
            <person name="Rodriguez J."/>
            <person name="Rogers J."/>
            <person name="Rogov P."/>
            <person name="Rutman M."/>
            <person name="Schupbach R."/>
            <person name="Seaman C."/>
            <person name="Settipalli S."/>
            <person name="Sharpe T."/>
            <person name="Sheridan J."/>
            <person name="Sherpa N."/>
            <person name="Shi J."/>
            <person name="Smirnov S."/>
            <person name="Smith C."/>
            <person name="Sougnez C."/>
            <person name="Spencer B."/>
            <person name="Stalker J."/>
            <person name="Stange-thomann N."/>
            <person name="Stavropoulos S."/>
            <person name="Stetson K."/>
            <person name="Stone C."/>
            <person name="Stone S."/>
            <person name="Stubbs M."/>
            <person name="Talamas J."/>
            <person name="Tchuinga P."/>
            <person name="Tenzing P."/>
            <person name="Tesfaye S."/>
            <person name="Theodore J."/>
            <person name="Thoulutsang Y."/>
            <person name="Topham K."/>
            <person name="Towey S."/>
            <person name="Tsamla T."/>
            <person name="Tsomo N."/>
            <person name="Vallee D."/>
            <person name="Vassiliev H."/>
            <person name="Venkataraman V."/>
            <person name="Vinson J."/>
            <person name="Vo A."/>
            <person name="Wade C."/>
            <person name="Wang S."/>
            <person name="Wangchuk T."/>
            <person name="Wangdi T."/>
            <person name="Whittaker C."/>
            <person name="Wilkinson J."/>
            <person name="Wu Y."/>
            <person name="Wyman D."/>
            <person name="Yadav S."/>
            <person name="Yang S."/>
            <person name="Yang X."/>
            <person name="Yeager S."/>
            <person name="Yee E."/>
            <person name="Young G."/>
            <person name="Zainoun J."/>
            <person name="Zembeck L."/>
            <person name="Zimmer A."/>
            <person name="Zody M."/>
            <person name="Lander E."/>
        </authorList>
    </citation>
    <scope>NUCLEOTIDE SEQUENCE [LARGE SCALE GENOMIC DNA]</scope>
</reference>
<dbReference type="OMA" id="CDRTTDR"/>
<reference evidence="7" key="3">
    <citation type="submission" date="2025-09" db="UniProtKB">
        <authorList>
            <consortium name="Ensembl"/>
        </authorList>
    </citation>
    <scope>IDENTIFICATION</scope>
</reference>
<dbReference type="GO" id="GO:0004553">
    <property type="term" value="F:hydrolase activity, hydrolyzing O-glycosyl compounds"/>
    <property type="evidence" value="ECO:0007669"/>
    <property type="project" value="InterPro"/>
</dbReference>
<evidence type="ECO:0000256" key="2">
    <source>
        <dbReference type="ARBA" id="ARBA00022801"/>
    </source>
</evidence>
<dbReference type="GO" id="GO:0005975">
    <property type="term" value="P:carbohydrate metabolic process"/>
    <property type="evidence" value="ECO:0007669"/>
    <property type="project" value="InterPro"/>
</dbReference>
<keyword evidence="3 4" id="KW-0326">Glycosidase</keyword>
<dbReference type="HOGENOM" id="CLU_008294_0_0_1"/>
<dbReference type="InterPro" id="IPR000322">
    <property type="entry name" value="Glyco_hydro_31_TIM"/>
</dbReference>
<evidence type="ECO:0000259" key="5">
    <source>
        <dbReference type="Pfam" id="PF01055"/>
    </source>
</evidence>
<comment type="similarity">
    <text evidence="1 4">Belongs to the glycosyl hydrolase 31 family.</text>
</comment>
<dbReference type="CDD" id="cd06592">
    <property type="entry name" value="GH31_NET37"/>
    <property type="match status" value="1"/>
</dbReference>
<reference evidence="7" key="2">
    <citation type="submission" date="2025-08" db="UniProtKB">
        <authorList>
            <consortium name="Ensembl"/>
        </authorList>
    </citation>
    <scope>IDENTIFICATION</scope>
</reference>
<dbReference type="Pfam" id="PF01055">
    <property type="entry name" value="Glyco_hydro_31_2nd"/>
    <property type="match status" value="1"/>
</dbReference>
<evidence type="ECO:0000259" key="6">
    <source>
        <dbReference type="Pfam" id="PF21365"/>
    </source>
</evidence>
<sequence length="559" mass="63727">KDCLAMNTSSGDAVYWYGGAEMIAQKWPINKINMKHGAAYLSSDLPKRYGNVLERYYLSSKGVAVFVDSDVPLYICLEATYDKSNLVGPDYLYDTGKSTRLSYTVCVGAGPKTVHQYMTRVDGGFIKRPIQLPDLRMMQDPIWSTWARYKSDINQSIVEEFAKEIIDYNFTNSQLEIDDGYEENYGDFTFDESKFPNAKGMVSKLHDMGFRVTTWVTPFINLASKNYRLARNAGYLIPEDSDGTPAVLRWWNGRGSVVDFTNPQAAQWYRNYLKTVKETYGLESFKFDAGETSYLPKSGLNFTFQRKANPSEFTRLYAETAVQVGGEMMEMRSSWKMQEHNFYMRLMDKGSSWGGLRGFSTVIPTALTFSMLGYPYVLPDMIGGNAYVFGAANDNKPSRELYIRWIELSAFLPCMQFSISPWQYDDEVTNVAQYFVNLHRTVIYDELVRAANAYVSGGSPMLVTPIWFHADLEDVTAYTVDDEFLTGDLFLVAPILVEGATERDVYLPGSNIKWLDRMRPECKDRSMVGCVMNGGQWVRSYPVQLDQISCFQRVNFPLQ</sequence>
<dbReference type="InterPro" id="IPR048395">
    <property type="entry name" value="Glyco_hydro_31_C"/>
</dbReference>
<dbReference type="InterPro" id="IPR017853">
    <property type="entry name" value="GH"/>
</dbReference>
<dbReference type="PANTHER" id="PTHR43053:SF4">
    <property type="entry name" value="MYOGENESIS-REGULATING GLYCOSIDASE"/>
    <property type="match status" value="1"/>
</dbReference>
<dbReference type="SUPFAM" id="SSF51445">
    <property type="entry name" value="(Trans)glycosidases"/>
    <property type="match status" value="1"/>
</dbReference>
<evidence type="ECO:0000256" key="3">
    <source>
        <dbReference type="ARBA" id="ARBA00023295"/>
    </source>
</evidence>
<dbReference type="Ensembl" id="ENSCSAVT00000006097.1">
    <property type="protein sequence ID" value="ENSCSAVP00000006020.1"/>
    <property type="gene ID" value="ENSCSAVG00000003589.1"/>
</dbReference>
<feature type="domain" description="Glycosyl hydrolase family 31 C-terminal" evidence="6">
    <location>
        <begin position="462"/>
        <end position="553"/>
    </location>
</feature>
<dbReference type="STRING" id="51511.ENSCSAVP00000006020"/>
<evidence type="ECO:0000313" key="8">
    <source>
        <dbReference type="Proteomes" id="UP000007875"/>
    </source>
</evidence>
<dbReference type="Gene3D" id="2.60.40.1180">
    <property type="entry name" value="Golgi alpha-mannosidase II"/>
    <property type="match status" value="1"/>
</dbReference>
<proteinExistence type="inferred from homology"/>
<feature type="domain" description="Glycoside hydrolase family 31 TIM barrel" evidence="5">
    <location>
        <begin position="144"/>
        <end position="439"/>
    </location>
</feature>
<dbReference type="Pfam" id="PF21365">
    <property type="entry name" value="Glyco_hydro_31_3rd"/>
    <property type="match status" value="1"/>
</dbReference>
<dbReference type="InterPro" id="IPR050985">
    <property type="entry name" value="Alpha-glycosidase_related"/>
</dbReference>
<protein>
    <recommendedName>
        <fullName evidence="9">Glycoside hydrolase family 31 N-terminal domain-containing protein</fullName>
    </recommendedName>
</protein>
<keyword evidence="8" id="KW-1185">Reference proteome</keyword>
<dbReference type="eggNOG" id="KOG1065">
    <property type="taxonomic scope" value="Eukaryota"/>
</dbReference>
<dbReference type="PANTHER" id="PTHR43053">
    <property type="entry name" value="GLYCOSIDASE FAMILY 31"/>
    <property type="match status" value="1"/>
</dbReference>
<accession>H2YL18</accession>
<organism evidence="7 8">
    <name type="scientific">Ciona savignyi</name>
    <name type="common">Pacific transparent sea squirt</name>
    <dbReference type="NCBI Taxonomy" id="51511"/>
    <lineage>
        <taxon>Eukaryota</taxon>
        <taxon>Metazoa</taxon>
        <taxon>Chordata</taxon>
        <taxon>Tunicata</taxon>
        <taxon>Ascidiacea</taxon>
        <taxon>Phlebobranchia</taxon>
        <taxon>Cionidae</taxon>
        <taxon>Ciona</taxon>
    </lineage>
</organism>
<dbReference type="Gene3D" id="3.20.20.80">
    <property type="entry name" value="Glycosidases"/>
    <property type="match status" value="1"/>
</dbReference>